<accession>A0A2S6ZC92</accession>
<keyword evidence="3" id="KW-1185">Reference proteome</keyword>
<dbReference type="Proteomes" id="UP000239898">
    <property type="component" value="Unassembled WGS sequence"/>
</dbReference>
<gene>
    <name evidence="2" type="ORF">XthCFBP4691_16070</name>
</gene>
<reference evidence="2 3" key="1">
    <citation type="submission" date="2016-08" db="EMBL/GenBank/DDBJ databases">
        <title>Evolution of the type three secretion system and type three effector repertoires in Xanthomonas.</title>
        <authorList>
            <person name="Merda D."/>
            <person name="Briand M."/>
            <person name="Bosis E."/>
            <person name="Rousseau C."/>
            <person name="Portier P."/>
            <person name="Jacques M.-A."/>
            <person name="Fischer-Le Saux M."/>
        </authorList>
    </citation>
    <scope>NUCLEOTIDE SEQUENCE [LARGE SCALE GENOMIC DNA]</scope>
    <source>
        <strain evidence="2 3">CFBP 4691</strain>
    </source>
</reference>
<evidence type="ECO:0000313" key="2">
    <source>
        <dbReference type="EMBL" id="PPT86598.1"/>
    </source>
</evidence>
<evidence type="ECO:0000313" key="3">
    <source>
        <dbReference type="Proteomes" id="UP000239898"/>
    </source>
</evidence>
<keyword evidence="1" id="KW-0472">Membrane</keyword>
<keyword evidence="1" id="KW-0812">Transmembrane</keyword>
<dbReference type="RefSeq" id="WP_128421335.1">
    <property type="nucleotide sequence ID" value="NZ_CP049017.1"/>
</dbReference>
<proteinExistence type="predicted"/>
<dbReference type="EMBL" id="MIGX01000102">
    <property type="protein sequence ID" value="PPT86598.1"/>
    <property type="molecule type" value="Genomic_DNA"/>
</dbReference>
<dbReference type="AlphaFoldDB" id="A0A2S6ZC92"/>
<evidence type="ECO:0000256" key="1">
    <source>
        <dbReference type="SAM" id="Phobius"/>
    </source>
</evidence>
<feature type="transmembrane region" description="Helical" evidence="1">
    <location>
        <begin position="20"/>
        <end position="42"/>
    </location>
</feature>
<keyword evidence="1" id="KW-1133">Transmembrane helix</keyword>
<comment type="caution">
    <text evidence="2">The sequence shown here is derived from an EMBL/GenBank/DDBJ whole genome shotgun (WGS) entry which is preliminary data.</text>
</comment>
<name>A0A2S6ZC92_9XANT</name>
<protein>
    <recommendedName>
        <fullName evidence="4">Major facilitator superfamily (MFS) profile domain-containing protein</fullName>
    </recommendedName>
</protein>
<evidence type="ECO:0008006" key="4">
    <source>
        <dbReference type="Google" id="ProtNLM"/>
    </source>
</evidence>
<dbReference type="OrthoDB" id="5368493at2"/>
<organism evidence="2 3">
    <name type="scientific">Xanthomonas theicola</name>
    <dbReference type="NCBI Taxonomy" id="56464"/>
    <lineage>
        <taxon>Bacteria</taxon>
        <taxon>Pseudomonadati</taxon>
        <taxon>Pseudomonadota</taxon>
        <taxon>Gammaproteobacteria</taxon>
        <taxon>Lysobacterales</taxon>
        <taxon>Lysobacteraceae</taxon>
        <taxon>Xanthomonas</taxon>
    </lineage>
</organism>
<sequence length="62" mass="6492">MSSVPLDRTAGAGENTRFIILISCVATIGGFLFGFDSGVISGKDRVRSAPMRHPPALSSGRL</sequence>